<feature type="coiled-coil region" evidence="1">
    <location>
        <begin position="37"/>
        <end position="134"/>
    </location>
</feature>
<evidence type="ECO:0000313" key="3">
    <source>
        <dbReference type="Proteomes" id="UP000009072"/>
    </source>
</evidence>
<evidence type="ECO:0000313" key="2">
    <source>
        <dbReference type="EMBL" id="AAT28015.1"/>
    </source>
</evidence>
<dbReference type="HOGENOM" id="CLU_719280_0_0_14"/>
<dbReference type="EMBL" id="AE017308">
    <property type="protein sequence ID" value="AAT28015.1"/>
    <property type="molecule type" value="Genomic_DNA"/>
</dbReference>
<dbReference type="Proteomes" id="UP000009072">
    <property type="component" value="Chromosome"/>
</dbReference>
<evidence type="ECO:0000256" key="1">
    <source>
        <dbReference type="SAM" id="Coils"/>
    </source>
</evidence>
<proteinExistence type="predicted"/>
<name>Q6KHB5_MYCM1</name>
<reference evidence="2 3" key="1">
    <citation type="journal article" date="2004" name="Genome Res.">
        <title>The complete genome and proteome of Mycoplasma mobile.</title>
        <authorList>
            <person name="Jaffe J.D."/>
            <person name="Stange-Thomann N."/>
            <person name="Smith C."/>
            <person name="DeCaprio D."/>
            <person name="Fisher S."/>
            <person name="Butler J."/>
            <person name="Calvo S."/>
            <person name="Elkins T."/>
            <person name="FitzGerald M.G."/>
            <person name="Hafez N."/>
            <person name="Kodira C.D."/>
            <person name="Major J."/>
            <person name="Wang S."/>
            <person name="Wilkinson J."/>
            <person name="Nicol R."/>
            <person name="Nusbaum C."/>
            <person name="Birren B."/>
            <person name="Berg H.C."/>
            <person name="Church G.M."/>
        </authorList>
    </citation>
    <scope>NUCLEOTIDE SEQUENCE [LARGE SCALE GENOMIC DNA]</scope>
    <source>
        <strain evidence="3">ATCC 43663 / 163K / NCTC 11711</strain>
    </source>
</reference>
<accession>Q6KHB5</accession>
<keyword evidence="3" id="KW-1185">Reference proteome</keyword>
<dbReference type="Pfam" id="PF02646">
    <property type="entry name" value="RmuC"/>
    <property type="match status" value="1"/>
</dbReference>
<protein>
    <submittedName>
        <fullName evidence="2">Expressed protein</fullName>
    </submittedName>
</protein>
<dbReference type="OrthoDB" id="396277at2"/>
<dbReference type="AlphaFoldDB" id="Q6KHB5"/>
<dbReference type="RefSeq" id="WP_011265049.1">
    <property type="nucleotide sequence ID" value="NC_006908.1"/>
</dbReference>
<dbReference type="InterPro" id="IPR003798">
    <property type="entry name" value="DNA_recombination_RmuC"/>
</dbReference>
<keyword evidence="1" id="KW-0175">Coiled coil</keyword>
<sequence length="384" mass="45242">MKKISWFKRLFMSWEKFENYFKQSLSENADPNLMTRNQELETLRIELEKKLAVLNNSNESLVKQIENEKLNASDWKNQLIKNQENLKYLEASQKNLEEQKTNKQLELEKKNLEIENLRSKIINHENETENWRREISHKLVPLEKIQETFFGSWNKGKGELGELQLEQILIQSGLNKDNWISNLNVSNKIKDNGQNEKNVVEFALRSTNANKWIPIDSKVLEPSIIENEIFLDKNWISSLETQVKKISSLYLNKTYTESYGMLVIHNDLIYLKLYQEYPDVIKNAIEKHKVHILSPSTFIQFAWNLDNLLSFATQMEKGANLYKHVLSTFETLDKFTKKLLAVQKDFGIAMESHYPTLEKKQDKFKKLIDKDPILLEEINAIDEE</sequence>
<gene>
    <name evidence="2" type="ordered locus">MMOB5290</name>
</gene>
<organism evidence="2 3">
    <name type="scientific">Mycoplasma mobile (strain ATCC 43663 / 163K / NCTC 11711)</name>
    <name type="common">Mesomycoplasma mobile</name>
    <dbReference type="NCBI Taxonomy" id="267748"/>
    <lineage>
        <taxon>Bacteria</taxon>
        <taxon>Bacillati</taxon>
        <taxon>Mycoplasmatota</taxon>
        <taxon>Mycoplasmoidales</taxon>
        <taxon>Metamycoplasmataceae</taxon>
        <taxon>Mesomycoplasma</taxon>
    </lineage>
</organism>
<dbReference type="KEGG" id="mmo:MMOB5290"/>